<evidence type="ECO:0000313" key="3">
    <source>
        <dbReference type="Proteomes" id="UP000823775"/>
    </source>
</evidence>
<proteinExistence type="predicted"/>
<organism evidence="2 3">
    <name type="scientific">Datura stramonium</name>
    <name type="common">Jimsonweed</name>
    <name type="synonym">Common thornapple</name>
    <dbReference type="NCBI Taxonomy" id="4076"/>
    <lineage>
        <taxon>Eukaryota</taxon>
        <taxon>Viridiplantae</taxon>
        <taxon>Streptophyta</taxon>
        <taxon>Embryophyta</taxon>
        <taxon>Tracheophyta</taxon>
        <taxon>Spermatophyta</taxon>
        <taxon>Magnoliopsida</taxon>
        <taxon>eudicotyledons</taxon>
        <taxon>Gunneridae</taxon>
        <taxon>Pentapetalae</taxon>
        <taxon>asterids</taxon>
        <taxon>lamiids</taxon>
        <taxon>Solanales</taxon>
        <taxon>Solanaceae</taxon>
        <taxon>Solanoideae</taxon>
        <taxon>Datureae</taxon>
        <taxon>Datura</taxon>
    </lineage>
</organism>
<accession>A0ABS8Y8G9</accession>
<sequence>MPGRGRGGGIPTSSLGLKVGGGKTRSMGANSSATTTSTVAATVSQYGVGATRSKVHGYGVYNDIRTGASIFNQGMPSERILTRELLKNAADINVDLGFRSHGLKWKGKKAITTSQLQLHRNMIA</sequence>
<reference evidence="2 3" key="1">
    <citation type="journal article" date="2021" name="BMC Genomics">
        <title>Datura genome reveals duplications of psychoactive alkaloid biosynthetic genes and high mutation rate following tissue culture.</title>
        <authorList>
            <person name="Rajewski A."/>
            <person name="Carter-House D."/>
            <person name="Stajich J."/>
            <person name="Litt A."/>
        </authorList>
    </citation>
    <scope>NUCLEOTIDE SEQUENCE [LARGE SCALE GENOMIC DNA]</scope>
    <source>
        <strain evidence="2">AR-01</strain>
    </source>
</reference>
<evidence type="ECO:0000256" key="1">
    <source>
        <dbReference type="SAM" id="MobiDB-lite"/>
    </source>
</evidence>
<feature type="non-terminal residue" evidence="2">
    <location>
        <position position="124"/>
    </location>
</feature>
<feature type="region of interest" description="Disordered" evidence="1">
    <location>
        <begin position="1"/>
        <end position="35"/>
    </location>
</feature>
<gene>
    <name evidence="2" type="ORF">HAX54_025938</name>
</gene>
<protein>
    <submittedName>
        <fullName evidence="2">Uncharacterized protein</fullName>
    </submittedName>
</protein>
<evidence type="ECO:0000313" key="2">
    <source>
        <dbReference type="EMBL" id="MCE5166762.1"/>
    </source>
</evidence>
<name>A0ABS8Y8G9_DATST</name>
<dbReference type="Proteomes" id="UP000823775">
    <property type="component" value="Unassembled WGS sequence"/>
</dbReference>
<feature type="compositionally biased region" description="Gly residues" evidence="1">
    <location>
        <begin position="1"/>
        <end position="10"/>
    </location>
</feature>
<comment type="caution">
    <text evidence="2">The sequence shown here is derived from an EMBL/GenBank/DDBJ whole genome shotgun (WGS) entry which is preliminary data.</text>
</comment>
<dbReference type="EMBL" id="JACEIK010031499">
    <property type="protein sequence ID" value="MCE5166762.1"/>
    <property type="molecule type" value="Genomic_DNA"/>
</dbReference>
<keyword evidence="3" id="KW-1185">Reference proteome</keyword>